<evidence type="ECO:0000256" key="3">
    <source>
        <dbReference type="ARBA" id="ARBA00022741"/>
    </source>
</evidence>
<dbReference type="AlphaFoldDB" id="A0AAU9EM07"/>
<dbReference type="Gene3D" id="3.40.50.300">
    <property type="entry name" value="P-loop containing nucleotide triphosphate hydrolases"/>
    <property type="match status" value="1"/>
</dbReference>
<dbReference type="Pfam" id="PF01078">
    <property type="entry name" value="Mg_chelatase"/>
    <property type="match status" value="1"/>
</dbReference>
<dbReference type="Gene3D" id="1.10.8.80">
    <property type="entry name" value="Magnesium chelatase subunit I, C-Terminal domain"/>
    <property type="match status" value="1"/>
</dbReference>
<dbReference type="InterPro" id="IPR052989">
    <property type="entry name" value="Mg-chelatase_DI-like"/>
</dbReference>
<evidence type="ECO:0000256" key="6">
    <source>
        <dbReference type="ARBA" id="ARBA00053551"/>
    </source>
</evidence>
<dbReference type="PANTHER" id="PTHR35023:SF1">
    <property type="entry name" value="MG-PROTOPORPHYRIN IX CHELATASE"/>
    <property type="match status" value="1"/>
</dbReference>
<dbReference type="EMBL" id="AP028679">
    <property type="protein sequence ID" value="BEQ15589.1"/>
    <property type="molecule type" value="Genomic_DNA"/>
</dbReference>
<gene>
    <name evidence="9" type="ORF">FAK_26550</name>
</gene>
<dbReference type="InterPro" id="IPR036465">
    <property type="entry name" value="vWFA_dom_sf"/>
</dbReference>
<evidence type="ECO:0000313" key="10">
    <source>
        <dbReference type="Proteomes" id="UP001366166"/>
    </source>
</evidence>
<dbReference type="InterPro" id="IPR003593">
    <property type="entry name" value="AAA+_ATPase"/>
</dbReference>
<dbReference type="InterPro" id="IPR027417">
    <property type="entry name" value="P-loop_NTPase"/>
</dbReference>
<evidence type="ECO:0000256" key="2">
    <source>
        <dbReference type="ARBA" id="ARBA00005799"/>
    </source>
</evidence>
<dbReference type="InterPro" id="IPR041628">
    <property type="entry name" value="ChlI/MoxR_AAA_lid"/>
</dbReference>
<comment type="similarity">
    <text evidence="2">Belongs to the Mg-chelatase subunits D/I family.</text>
</comment>
<dbReference type="Proteomes" id="UP001366166">
    <property type="component" value="Chromosome"/>
</dbReference>
<dbReference type="InterPro" id="IPR000523">
    <property type="entry name" value="Mg_chelatse_chII-like_cat_dom"/>
</dbReference>
<dbReference type="GO" id="GO:0005524">
    <property type="term" value="F:ATP binding"/>
    <property type="evidence" value="ECO:0007669"/>
    <property type="project" value="UniProtKB-KW"/>
</dbReference>
<evidence type="ECO:0000313" key="9">
    <source>
        <dbReference type="EMBL" id="BEQ15589.1"/>
    </source>
</evidence>
<proteinExistence type="inferred from homology"/>
<feature type="region of interest" description="Disordered" evidence="7">
    <location>
        <begin position="327"/>
        <end position="371"/>
    </location>
</feature>
<dbReference type="SUPFAM" id="SSF53300">
    <property type="entry name" value="vWA-like"/>
    <property type="match status" value="1"/>
</dbReference>
<accession>A0AAU9EM07</accession>
<dbReference type="Pfam" id="PF13519">
    <property type="entry name" value="VWA_2"/>
    <property type="match status" value="1"/>
</dbReference>
<dbReference type="Pfam" id="PF17863">
    <property type="entry name" value="AAA_lid_2"/>
    <property type="match status" value="1"/>
</dbReference>
<dbReference type="PROSITE" id="PS50234">
    <property type="entry name" value="VWFA"/>
    <property type="match status" value="1"/>
</dbReference>
<dbReference type="PANTHER" id="PTHR35023">
    <property type="entry name" value="CHELATASE-RELATED"/>
    <property type="match status" value="1"/>
</dbReference>
<evidence type="ECO:0000256" key="1">
    <source>
        <dbReference type="ARBA" id="ARBA00004800"/>
    </source>
</evidence>
<dbReference type="InterPro" id="IPR002035">
    <property type="entry name" value="VWF_A"/>
</dbReference>
<evidence type="ECO:0000259" key="8">
    <source>
        <dbReference type="PROSITE" id="PS50234"/>
    </source>
</evidence>
<feature type="domain" description="VWFA" evidence="8">
    <location>
        <begin position="469"/>
        <end position="579"/>
    </location>
</feature>
<organism evidence="9 10">
    <name type="scientific">Desulfoferula mesophila</name>
    <dbReference type="NCBI Taxonomy" id="3058419"/>
    <lineage>
        <taxon>Bacteria</taxon>
        <taxon>Pseudomonadati</taxon>
        <taxon>Thermodesulfobacteriota</taxon>
        <taxon>Desulfarculia</taxon>
        <taxon>Desulfarculales</taxon>
        <taxon>Desulfarculaceae</taxon>
        <taxon>Desulfoferula</taxon>
    </lineage>
</organism>
<evidence type="ECO:0000256" key="5">
    <source>
        <dbReference type="ARBA" id="ARBA00030759"/>
    </source>
</evidence>
<comment type="pathway">
    <text evidence="1">Porphyrin-containing compound metabolism; bacteriochlorophyll biosynthesis.</text>
</comment>
<dbReference type="SUPFAM" id="SSF52540">
    <property type="entry name" value="P-loop containing nucleoside triphosphate hydrolases"/>
    <property type="match status" value="1"/>
</dbReference>
<keyword evidence="10" id="KW-1185">Reference proteome</keyword>
<evidence type="ECO:0000256" key="7">
    <source>
        <dbReference type="SAM" id="MobiDB-lite"/>
    </source>
</evidence>
<evidence type="ECO:0000256" key="4">
    <source>
        <dbReference type="ARBA" id="ARBA00022840"/>
    </source>
</evidence>
<feature type="region of interest" description="Disordered" evidence="7">
    <location>
        <begin position="388"/>
        <end position="410"/>
    </location>
</feature>
<reference evidence="10" key="1">
    <citation type="journal article" date="2023" name="Arch. Microbiol.">
        <title>Desulfoferula mesophilus gen. nov. sp. nov., a mesophilic sulfate-reducing bacterium isolated from a brackish lake sediment.</title>
        <authorList>
            <person name="Watanabe T."/>
            <person name="Yabe T."/>
            <person name="Tsuji J.M."/>
            <person name="Fukui M."/>
        </authorList>
    </citation>
    <scope>NUCLEOTIDE SEQUENCE [LARGE SCALE GENOMIC DNA]</scope>
    <source>
        <strain evidence="10">12FAK</strain>
    </source>
</reference>
<comment type="function">
    <text evidence="6">Involved in bacteriochlorophyll biosynthesis; introduces a magnesium ion into protoporphyrin IX to yield Mg-protoporphyrin IX.</text>
</comment>
<dbReference type="SMART" id="SM00382">
    <property type="entry name" value="AAA"/>
    <property type="match status" value="1"/>
</dbReference>
<name>A0AAU9EM07_9BACT</name>
<sequence>MAMAFQSSAPADHAGYPFAAIVGQDRLKRALLLLGVDLGLGGVLLRGEKGTAKSTAARALAALLPPIAVVDACPQGCDPAGPLCPACAARPAPLPKRLVPTPFVELPLGAGEDCLAGSIDLAAAVRRGELRARLGLLARAHRGVLYIDEVNLLPPHLAHLVLDAAASGVAHLEREGLSLSHPARFALVASYNPEEGPLSPQLADRFGLCVQVSGEPDPTLRVEVLRRRLAFENDPAAFAARWAPAEDELRRRLVRARALLPEVLVSPPARRQAALLAARAHSQGQRGELACIRAARALAAWRGLAEVAPELVDEVAPLALLHRARRANAPTPPPLPRVLREELPPEEAQAARAEPVEREMAQSGDQPGQERSLRILSPGEVRPVATRLPARESTSRVQAGRRDSREVTGSRGRYIRASAQRLGRGLALDATFRAAAPHQISRRTPGGPALVVREPDIREKVRAARRGRLLVFCVDASGSMNAAARMKTTKAAVLGVLTEAYQKRDRVGLVAFGGTGARELLPPTSSVEVARRMLAELPTGGKTPLAAGLVSLAAVLERELAADPKLTPLAIIMTDGRPNVPLAAGQGLGYDPGKAGNKGGGWGDGWGDGGYADREVLNLARRLHTSFRARFVVVDTDTGHHHEINLCRAMAEYLGAHCVSLRRLTAEGVLDLVRRHWE</sequence>
<keyword evidence="4" id="KW-0067">ATP-binding</keyword>
<protein>
    <recommendedName>
        <fullName evidence="5">Mg-protoporphyrin IX chelatase</fullName>
    </recommendedName>
</protein>
<keyword evidence="3" id="KW-0547">Nucleotide-binding</keyword>
<dbReference type="Gene3D" id="3.40.50.410">
    <property type="entry name" value="von Willebrand factor, type A domain"/>
    <property type="match status" value="1"/>
</dbReference>
<feature type="compositionally biased region" description="Basic and acidic residues" evidence="7">
    <location>
        <begin position="389"/>
        <end position="408"/>
    </location>
</feature>
<dbReference type="KEGG" id="dmp:FAK_26550"/>
<dbReference type="SMART" id="SM00327">
    <property type="entry name" value="VWA"/>
    <property type="match status" value="1"/>
</dbReference>